<proteinExistence type="predicted"/>
<dbReference type="AlphaFoldDB" id="A0A9J8BE77"/>
<sequence length="46" mass="5396">MNHYNRINFSRRNPNSNPMRVLRSNHPNNCSRTSILGTFLLSQHSL</sequence>
<dbReference type="Ensembl" id="ENSCCRT00000172428.1">
    <property type="protein sequence ID" value="ENSCCRP00000155417.1"/>
    <property type="gene ID" value="ENSCCRG00000057689.1"/>
</dbReference>
<protein>
    <submittedName>
        <fullName evidence="1">Uncharacterized protein</fullName>
    </submittedName>
</protein>
<accession>A0A9J8BE77</accession>
<organism evidence="1 2">
    <name type="scientific">Cyprinus carpio carpio</name>
    <dbReference type="NCBI Taxonomy" id="630221"/>
    <lineage>
        <taxon>Eukaryota</taxon>
        <taxon>Metazoa</taxon>
        <taxon>Chordata</taxon>
        <taxon>Craniata</taxon>
        <taxon>Vertebrata</taxon>
        <taxon>Euteleostomi</taxon>
        <taxon>Actinopterygii</taxon>
        <taxon>Neopterygii</taxon>
        <taxon>Teleostei</taxon>
        <taxon>Ostariophysi</taxon>
        <taxon>Cypriniformes</taxon>
        <taxon>Cyprinidae</taxon>
        <taxon>Cyprininae</taxon>
        <taxon>Cyprinus</taxon>
    </lineage>
</organism>
<name>A0A9J8BE77_CYPCA</name>
<dbReference type="Proteomes" id="UP001108240">
    <property type="component" value="Unplaced"/>
</dbReference>
<evidence type="ECO:0000313" key="2">
    <source>
        <dbReference type="Proteomes" id="UP001108240"/>
    </source>
</evidence>
<keyword evidence="2" id="KW-1185">Reference proteome</keyword>
<reference evidence="1" key="1">
    <citation type="submission" date="2025-08" db="UniProtKB">
        <authorList>
            <consortium name="Ensembl"/>
        </authorList>
    </citation>
    <scope>IDENTIFICATION</scope>
</reference>
<evidence type="ECO:0000313" key="1">
    <source>
        <dbReference type="Ensembl" id="ENSCCRP00000155417.1"/>
    </source>
</evidence>
<reference evidence="1" key="2">
    <citation type="submission" date="2025-09" db="UniProtKB">
        <authorList>
            <consortium name="Ensembl"/>
        </authorList>
    </citation>
    <scope>IDENTIFICATION</scope>
</reference>